<evidence type="ECO:0000256" key="2">
    <source>
        <dbReference type="PROSITE-ProRule" id="PRU00047"/>
    </source>
</evidence>
<evidence type="ECO:0000256" key="1">
    <source>
        <dbReference type="ARBA" id="ARBA00022664"/>
    </source>
</evidence>
<feature type="compositionally biased region" description="Low complexity" evidence="3">
    <location>
        <begin position="7"/>
        <end position="21"/>
    </location>
</feature>
<gene>
    <name evidence="5" type="ORF">V565_327940</name>
</gene>
<evidence type="ECO:0000259" key="4">
    <source>
        <dbReference type="PROSITE" id="PS50158"/>
    </source>
</evidence>
<keyword evidence="6" id="KW-1185">Reference proteome</keyword>
<organism evidence="5 6">
    <name type="scientific">Rhizoctonia solani 123E</name>
    <dbReference type="NCBI Taxonomy" id="1423351"/>
    <lineage>
        <taxon>Eukaryota</taxon>
        <taxon>Fungi</taxon>
        <taxon>Dikarya</taxon>
        <taxon>Basidiomycota</taxon>
        <taxon>Agaricomycotina</taxon>
        <taxon>Agaricomycetes</taxon>
        <taxon>Cantharellales</taxon>
        <taxon>Ceratobasidiaceae</taxon>
        <taxon>Rhizoctonia</taxon>
    </lineage>
</organism>
<dbReference type="GO" id="GO:0008270">
    <property type="term" value="F:zinc ion binding"/>
    <property type="evidence" value="ECO:0007669"/>
    <property type="project" value="UniProtKB-KW"/>
</dbReference>
<dbReference type="HOGENOM" id="CLU_2238141_0_0_1"/>
<evidence type="ECO:0000256" key="3">
    <source>
        <dbReference type="SAM" id="MobiDB-lite"/>
    </source>
</evidence>
<name>A0A074RHZ0_9AGAM</name>
<sequence>MFSHIPSNKSKSSNSKSANGNGRKKKDDGPPCLNCGKAGHTMEECWAKGGGAEGTGPHQKRQAAKEANEKTTASTSKSENAKLAVSDKIPRPQETIYSFPQLLDP</sequence>
<dbReference type="EMBL" id="AZST01002348">
    <property type="protein sequence ID" value="KEP45025.1"/>
    <property type="molecule type" value="Genomic_DNA"/>
</dbReference>
<accession>A0A074RHZ0</accession>
<reference evidence="5 6" key="1">
    <citation type="submission" date="2013-12" db="EMBL/GenBank/DDBJ databases">
        <authorList>
            <person name="Cubeta M."/>
            <person name="Pakala S."/>
            <person name="Fedorova N."/>
            <person name="Thomas E."/>
            <person name="Dean R."/>
            <person name="Jabaji S."/>
            <person name="Neate S."/>
            <person name="Toda T."/>
            <person name="Tavantzis S."/>
            <person name="Vilgalys R."/>
            <person name="Bharathan N."/>
            <person name="Pakala S."/>
            <person name="Losada L.S."/>
            <person name="Zafar N."/>
            <person name="Nierman W."/>
        </authorList>
    </citation>
    <scope>NUCLEOTIDE SEQUENCE [LARGE SCALE GENOMIC DNA]</scope>
    <source>
        <strain evidence="5 6">123E</strain>
    </source>
</reference>
<comment type="caution">
    <text evidence="5">The sequence shown here is derived from an EMBL/GenBank/DDBJ whole genome shotgun (WGS) entry which is preliminary data.</text>
</comment>
<dbReference type="InterPro" id="IPR036875">
    <property type="entry name" value="Znf_CCHC_sf"/>
</dbReference>
<keyword evidence="2" id="KW-0863">Zinc-finger</keyword>
<dbReference type="AlphaFoldDB" id="A0A074RHZ0"/>
<dbReference type="SUPFAM" id="SSF57756">
    <property type="entry name" value="Retrovirus zinc finger-like domains"/>
    <property type="match status" value="1"/>
</dbReference>
<proteinExistence type="predicted"/>
<keyword evidence="1" id="KW-0507">mRNA processing</keyword>
<feature type="domain" description="CCHC-type" evidence="4">
    <location>
        <begin position="32"/>
        <end position="45"/>
    </location>
</feature>
<dbReference type="GO" id="GO:0003676">
    <property type="term" value="F:nucleic acid binding"/>
    <property type="evidence" value="ECO:0007669"/>
    <property type="project" value="InterPro"/>
</dbReference>
<dbReference type="OrthoDB" id="2692435at2759"/>
<feature type="region of interest" description="Disordered" evidence="3">
    <location>
        <begin position="1"/>
        <end position="89"/>
    </location>
</feature>
<keyword evidence="2" id="KW-0479">Metal-binding</keyword>
<keyword evidence="2" id="KW-0862">Zinc</keyword>
<evidence type="ECO:0000313" key="5">
    <source>
        <dbReference type="EMBL" id="KEP45025.1"/>
    </source>
</evidence>
<dbReference type="Proteomes" id="UP000027456">
    <property type="component" value="Unassembled WGS sequence"/>
</dbReference>
<protein>
    <submittedName>
        <fullName evidence="5">Zinc knuckle protein</fullName>
    </submittedName>
</protein>
<evidence type="ECO:0000313" key="6">
    <source>
        <dbReference type="Proteomes" id="UP000027456"/>
    </source>
</evidence>
<dbReference type="PROSITE" id="PS50158">
    <property type="entry name" value="ZF_CCHC"/>
    <property type="match status" value="1"/>
</dbReference>
<dbReference type="InterPro" id="IPR001878">
    <property type="entry name" value="Znf_CCHC"/>
</dbReference>
<dbReference type="GO" id="GO:0006397">
    <property type="term" value="P:mRNA processing"/>
    <property type="evidence" value="ECO:0007669"/>
    <property type="project" value="UniProtKB-KW"/>
</dbReference>